<keyword evidence="4" id="KW-0946">Virion</keyword>
<dbReference type="PROSITE" id="PS51782">
    <property type="entry name" value="LYSM"/>
    <property type="match status" value="1"/>
</dbReference>
<dbReference type="Pfam" id="PF01476">
    <property type="entry name" value="LysM"/>
    <property type="match status" value="1"/>
</dbReference>
<proteinExistence type="predicted"/>
<keyword evidence="5" id="KW-1185">Reference proteome</keyword>
<organism evidence="4 5">
    <name type="scientific">Desulfosporosinus hippei DSM 8344</name>
    <dbReference type="NCBI Taxonomy" id="1121419"/>
    <lineage>
        <taxon>Bacteria</taxon>
        <taxon>Bacillati</taxon>
        <taxon>Bacillota</taxon>
        <taxon>Clostridia</taxon>
        <taxon>Eubacteriales</taxon>
        <taxon>Desulfitobacteriaceae</taxon>
        <taxon>Desulfosporosinus</taxon>
    </lineage>
</organism>
<dbReference type="SUPFAM" id="SSF47240">
    <property type="entry name" value="Ferritin-like"/>
    <property type="match status" value="1"/>
</dbReference>
<reference evidence="5" key="1">
    <citation type="submission" date="2016-10" db="EMBL/GenBank/DDBJ databases">
        <authorList>
            <person name="Varghese N."/>
            <person name="Submissions S."/>
        </authorList>
    </citation>
    <scope>NUCLEOTIDE SEQUENCE [LARGE SCALE GENOMIC DNA]</scope>
    <source>
        <strain evidence="5">DSM 8344</strain>
    </source>
</reference>
<dbReference type="EMBL" id="FNCP01000018">
    <property type="protein sequence ID" value="SDH75596.1"/>
    <property type="molecule type" value="Genomic_DNA"/>
</dbReference>
<dbReference type="InterPro" id="IPR001387">
    <property type="entry name" value="Cro/C1-type_HTH"/>
</dbReference>
<dbReference type="OrthoDB" id="9779340at2"/>
<evidence type="ECO:0000259" key="3">
    <source>
        <dbReference type="PROSITE" id="PS51782"/>
    </source>
</evidence>
<feature type="region of interest" description="Disordered" evidence="1">
    <location>
        <begin position="229"/>
        <end position="253"/>
    </location>
</feature>
<keyword evidence="4" id="KW-0167">Capsid protein</keyword>
<dbReference type="InterPro" id="IPR012347">
    <property type="entry name" value="Ferritin-like"/>
</dbReference>
<dbReference type="STRING" id="1121419.SAMN05443529_11860"/>
<name>A0A1G8F0E5_9FIRM</name>
<evidence type="ECO:0000259" key="2">
    <source>
        <dbReference type="PROSITE" id="PS50943"/>
    </source>
</evidence>
<feature type="domain" description="LysM" evidence="3">
    <location>
        <begin position="4"/>
        <end position="48"/>
    </location>
</feature>
<evidence type="ECO:0000256" key="1">
    <source>
        <dbReference type="SAM" id="MobiDB-lite"/>
    </source>
</evidence>
<protein>
    <submittedName>
        <fullName evidence="4">Mn-containing catalase (Includes spore coat protein CotJC)</fullName>
    </submittedName>
</protein>
<dbReference type="InterPro" id="IPR036779">
    <property type="entry name" value="LysM_dom_sf"/>
</dbReference>
<dbReference type="Proteomes" id="UP000198656">
    <property type="component" value="Unassembled WGS sequence"/>
</dbReference>
<dbReference type="CDD" id="cd00118">
    <property type="entry name" value="LysM"/>
    <property type="match status" value="1"/>
</dbReference>
<gene>
    <name evidence="4" type="ORF">SAMN05443529_11860</name>
</gene>
<dbReference type="AlphaFoldDB" id="A0A1G8F0E5"/>
<dbReference type="SUPFAM" id="SSF54106">
    <property type="entry name" value="LysM domain"/>
    <property type="match status" value="1"/>
</dbReference>
<dbReference type="InterPro" id="IPR018392">
    <property type="entry name" value="LysM"/>
</dbReference>
<accession>A0A1G8F0E5</accession>
<sequence>MDYARYIVNAGDTIYKIAKAYNVEMSEIIQLNHLKHPDRIYAGQVLLLPFPESCEPPSRPGPVEIPEPTFTYAMWLYEAYGGKDSELTAITTYLYQAVLLDRPEFDALLRPIAYDEMQHLEKLALALRHLGVDPKYGALSNGHWVDWRSRFVNYTTDLCQLLDSNIEDEARDHREYLELAAKIPIPEIQCILTEMAADEERHYHLFCQAKQQYCTEFCPPPPPCSPPPLYTPIEEPEPEPVVCLPGPQDGGRG</sequence>
<dbReference type="InterPro" id="IPR003251">
    <property type="entry name" value="Rr_diiron-bd_dom"/>
</dbReference>
<dbReference type="RefSeq" id="WP_092334536.1">
    <property type="nucleotide sequence ID" value="NZ_FNCP01000018.1"/>
</dbReference>
<dbReference type="Gene3D" id="1.20.1260.10">
    <property type="match status" value="2"/>
</dbReference>
<evidence type="ECO:0000313" key="5">
    <source>
        <dbReference type="Proteomes" id="UP000198656"/>
    </source>
</evidence>
<dbReference type="GO" id="GO:0016491">
    <property type="term" value="F:oxidoreductase activity"/>
    <property type="evidence" value="ECO:0007669"/>
    <property type="project" value="InterPro"/>
</dbReference>
<dbReference type="InterPro" id="IPR009078">
    <property type="entry name" value="Ferritin-like_SF"/>
</dbReference>
<dbReference type="GO" id="GO:0046872">
    <property type="term" value="F:metal ion binding"/>
    <property type="evidence" value="ECO:0007669"/>
    <property type="project" value="InterPro"/>
</dbReference>
<dbReference type="PROSITE" id="PS50943">
    <property type="entry name" value="HTH_CROC1"/>
    <property type="match status" value="1"/>
</dbReference>
<dbReference type="SMART" id="SM00257">
    <property type="entry name" value="LysM"/>
    <property type="match status" value="1"/>
</dbReference>
<evidence type="ECO:0000313" key="4">
    <source>
        <dbReference type="EMBL" id="SDH75596.1"/>
    </source>
</evidence>
<feature type="domain" description="HTH cro/C1-type" evidence="2">
    <location>
        <begin position="12"/>
        <end position="28"/>
    </location>
</feature>
<dbReference type="Gene3D" id="3.10.350.10">
    <property type="entry name" value="LysM domain"/>
    <property type="match status" value="1"/>
</dbReference>
<dbReference type="Pfam" id="PF02915">
    <property type="entry name" value="Rubrerythrin"/>
    <property type="match status" value="1"/>
</dbReference>